<dbReference type="EMBL" id="LR792683">
    <property type="protein sequence ID" value="CAB3391166.1"/>
    <property type="molecule type" value="Genomic_DNA"/>
</dbReference>
<dbReference type="AlphaFoldDB" id="A0A6F9E2X1"/>
<dbReference type="Proteomes" id="UP000502196">
    <property type="component" value="Chromosome"/>
</dbReference>
<name>A0A6F9E2X1_9BACL</name>
<accession>A0A6F9E2X1</accession>
<proteinExistence type="predicted"/>
<organism evidence="1 2">
    <name type="scientific">Kyrpidia spormannii</name>
    <dbReference type="NCBI Taxonomy" id="2055160"/>
    <lineage>
        <taxon>Bacteria</taxon>
        <taxon>Bacillati</taxon>
        <taxon>Bacillota</taxon>
        <taxon>Bacilli</taxon>
        <taxon>Bacillales</taxon>
        <taxon>Alicyclobacillaceae</taxon>
        <taxon>Kyrpidia</taxon>
    </lineage>
</organism>
<reference evidence="1 2" key="1">
    <citation type="submission" date="2020-04" db="EMBL/GenBank/DDBJ databases">
        <authorList>
            <person name="Hogendoorn C."/>
        </authorList>
    </citation>
    <scope>NUCLEOTIDE SEQUENCE [LARGE SCALE GENOMIC DNA]</scope>
    <source>
        <strain evidence="1">COOX1</strain>
    </source>
</reference>
<gene>
    <name evidence="1" type="ORF">COOX1_0776</name>
</gene>
<evidence type="ECO:0000313" key="2">
    <source>
        <dbReference type="Proteomes" id="UP000502196"/>
    </source>
</evidence>
<evidence type="ECO:0000313" key="1">
    <source>
        <dbReference type="EMBL" id="CAB3391166.1"/>
    </source>
</evidence>
<protein>
    <submittedName>
        <fullName evidence="1">Uncharacterized protein</fullName>
    </submittedName>
</protein>
<sequence>MPLLWGDPVPPVWARADGFGEEKKNRAGPGAVWRGRVSKTVFCGTALSDDKCSSAGITQVRF</sequence>